<gene>
    <name evidence="7" type="ORF">N7452_003179</name>
</gene>
<evidence type="ECO:0000313" key="7">
    <source>
        <dbReference type="EMBL" id="KAJ5345175.1"/>
    </source>
</evidence>
<evidence type="ECO:0000256" key="3">
    <source>
        <dbReference type="ARBA" id="ARBA00023125"/>
    </source>
</evidence>
<dbReference type="InterPro" id="IPR007219">
    <property type="entry name" value="XnlR_reg_dom"/>
</dbReference>
<protein>
    <recommendedName>
        <fullName evidence="6">Zn(2)-C6 fungal-type domain-containing protein</fullName>
    </recommendedName>
</protein>
<dbReference type="SUPFAM" id="SSF57701">
    <property type="entry name" value="Zn2/Cys6 DNA-binding domain"/>
    <property type="match status" value="1"/>
</dbReference>
<dbReference type="InterPro" id="IPR036864">
    <property type="entry name" value="Zn2-C6_fun-type_DNA-bd_sf"/>
</dbReference>
<dbReference type="AlphaFoldDB" id="A0A9W9UM81"/>
<dbReference type="PANTHER" id="PTHR47424">
    <property type="entry name" value="REGULATORY PROTEIN GAL4"/>
    <property type="match status" value="1"/>
</dbReference>
<dbReference type="GO" id="GO:0006351">
    <property type="term" value="P:DNA-templated transcription"/>
    <property type="evidence" value="ECO:0007669"/>
    <property type="project" value="InterPro"/>
</dbReference>
<comment type="caution">
    <text evidence="7">The sequence shown here is derived from an EMBL/GenBank/DDBJ whole genome shotgun (WGS) entry which is preliminary data.</text>
</comment>
<evidence type="ECO:0000256" key="5">
    <source>
        <dbReference type="ARBA" id="ARBA00023242"/>
    </source>
</evidence>
<proteinExistence type="predicted"/>
<sequence>MKPDHSNDEENTQKARKKSVLSYLISCSRCRLHKIKCTGENPCSNCIQRNVECHFEKETTQIHITRRRLCELHRKNRELEQKNIALQQQLSGTIKAAATPQYSGGDSLVSPRTVENIDSGPLQIQDRPEDENMVNPLSSGAFEYITNPTGKFYFLGHTSTWSLTIRLLNLTHEALYSCPFPSKAHHVDSMIYDLEWDGLRSQAIPDIRGLPERDYALFLINATKFHTGQIFHLFDDSKFMEQFNLFYESPAENIGAMGLWLPHFLVIIALGKAFAGAQTQGNLPPGSEYFRAAFMMLPDHCFLWRDPCISAQMLCAFALYLQAIDWRISAHNMIGQALRILQVHGYHTDLSSRFNDPQDFERCQKVWWTVYVLERQISTLMGTPLSVSDNDITAVPPSSPDSSQQAATMMIHVKLSQTFSRIMNVLYRNKGDPKVTFVKSTQEVLHRMAEVASDLRKYFPVPEQEAVNGISRASGYLNLMYHQCIMLATRAFFFMLVEIRAKSTDQQTSKDSHLEVPTPIKMLLQICVESAKKTSQILQSLQQQNLLECFLPFDLESTVSASLVLTVASLLDPPLVSNSNSHLEVLLSVLDQMVDRKNLVAADKKEKIVQLGVLCASLKMTPHSLVNTSISSQLQQDGPLEVGLIPTTSEGEWDSESLQQAAQLDESREAWDEGICESYKWDSSISPSHLLEAANLLHGGDLMDWVDLPNSSFFFGNVE</sequence>
<dbReference type="Pfam" id="PF00172">
    <property type="entry name" value="Zn_clus"/>
    <property type="match status" value="1"/>
</dbReference>
<dbReference type="PANTHER" id="PTHR47424:SF6">
    <property type="entry name" value="PROLINE UTILIZATION TRANS-ACTIVATOR"/>
    <property type="match status" value="1"/>
</dbReference>
<evidence type="ECO:0000256" key="2">
    <source>
        <dbReference type="ARBA" id="ARBA00023015"/>
    </source>
</evidence>
<feature type="domain" description="Zn(2)-C6 fungal-type" evidence="6">
    <location>
        <begin position="26"/>
        <end position="55"/>
    </location>
</feature>
<keyword evidence="2" id="KW-0805">Transcription regulation</keyword>
<keyword evidence="5" id="KW-0539">Nucleus</keyword>
<dbReference type="GO" id="GO:0003677">
    <property type="term" value="F:DNA binding"/>
    <property type="evidence" value="ECO:0007669"/>
    <property type="project" value="UniProtKB-KW"/>
</dbReference>
<reference evidence="7" key="2">
    <citation type="journal article" date="2023" name="IMA Fungus">
        <title>Comparative genomic study of the Penicillium genus elucidates a diverse pangenome and 15 lateral gene transfer events.</title>
        <authorList>
            <person name="Petersen C."/>
            <person name="Sorensen T."/>
            <person name="Nielsen M.R."/>
            <person name="Sondergaard T.E."/>
            <person name="Sorensen J.L."/>
            <person name="Fitzpatrick D.A."/>
            <person name="Frisvad J.C."/>
            <person name="Nielsen K.L."/>
        </authorList>
    </citation>
    <scope>NUCLEOTIDE SEQUENCE</scope>
    <source>
        <strain evidence="7">IBT 35673</strain>
    </source>
</reference>
<dbReference type="GO" id="GO:0008270">
    <property type="term" value="F:zinc ion binding"/>
    <property type="evidence" value="ECO:0007669"/>
    <property type="project" value="InterPro"/>
</dbReference>
<dbReference type="SMART" id="SM00906">
    <property type="entry name" value="Fungal_trans"/>
    <property type="match status" value="1"/>
</dbReference>
<evidence type="ECO:0000256" key="4">
    <source>
        <dbReference type="ARBA" id="ARBA00023163"/>
    </source>
</evidence>
<dbReference type="InterPro" id="IPR051127">
    <property type="entry name" value="Fungal_SecMet_Regulators"/>
</dbReference>
<accession>A0A9W9UM81</accession>
<organism evidence="7 8">
    <name type="scientific">Penicillium brevicompactum</name>
    <dbReference type="NCBI Taxonomy" id="5074"/>
    <lineage>
        <taxon>Eukaryota</taxon>
        <taxon>Fungi</taxon>
        <taxon>Dikarya</taxon>
        <taxon>Ascomycota</taxon>
        <taxon>Pezizomycotina</taxon>
        <taxon>Eurotiomycetes</taxon>
        <taxon>Eurotiomycetidae</taxon>
        <taxon>Eurotiales</taxon>
        <taxon>Aspergillaceae</taxon>
        <taxon>Penicillium</taxon>
    </lineage>
</organism>
<evidence type="ECO:0000313" key="8">
    <source>
        <dbReference type="Proteomes" id="UP001147695"/>
    </source>
</evidence>
<name>A0A9W9UM81_PENBR</name>
<dbReference type="CDD" id="cd00067">
    <property type="entry name" value="GAL4"/>
    <property type="match status" value="1"/>
</dbReference>
<dbReference type="CDD" id="cd12148">
    <property type="entry name" value="fungal_TF_MHR"/>
    <property type="match status" value="1"/>
</dbReference>
<dbReference type="Pfam" id="PF04082">
    <property type="entry name" value="Fungal_trans"/>
    <property type="match status" value="1"/>
</dbReference>
<evidence type="ECO:0000256" key="1">
    <source>
        <dbReference type="ARBA" id="ARBA00022723"/>
    </source>
</evidence>
<reference evidence="7" key="1">
    <citation type="submission" date="2022-12" db="EMBL/GenBank/DDBJ databases">
        <authorList>
            <person name="Petersen C."/>
        </authorList>
    </citation>
    <scope>NUCLEOTIDE SEQUENCE</scope>
    <source>
        <strain evidence="7">IBT 35673</strain>
    </source>
</reference>
<dbReference type="PROSITE" id="PS50048">
    <property type="entry name" value="ZN2_CY6_FUNGAL_2"/>
    <property type="match status" value="1"/>
</dbReference>
<dbReference type="PROSITE" id="PS00463">
    <property type="entry name" value="ZN2_CY6_FUNGAL_1"/>
    <property type="match status" value="1"/>
</dbReference>
<dbReference type="Gene3D" id="4.10.240.10">
    <property type="entry name" value="Zn(2)-C6 fungal-type DNA-binding domain"/>
    <property type="match status" value="1"/>
</dbReference>
<dbReference type="InterPro" id="IPR001138">
    <property type="entry name" value="Zn2Cys6_DnaBD"/>
</dbReference>
<dbReference type="Proteomes" id="UP001147695">
    <property type="component" value="Unassembled WGS sequence"/>
</dbReference>
<dbReference type="EMBL" id="JAPZBQ010000002">
    <property type="protein sequence ID" value="KAJ5345175.1"/>
    <property type="molecule type" value="Genomic_DNA"/>
</dbReference>
<dbReference type="SMART" id="SM00066">
    <property type="entry name" value="GAL4"/>
    <property type="match status" value="1"/>
</dbReference>
<evidence type="ECO:0000259" key="6">
    <source>
        <dbReference type="PROSITE" id="PS50048"/>
    </source>
</evidence>
<keyword evidence="4" id="KW-0804">Transcription</keyword>
<keyword evidence="1" id="KW-0479">Metal-binding</keyword>
<keyword evidence="3" id="KW-0238">DNA-binding</keyword>
<dbReference type="GO" id="GO:0000981">
    <property type="term" value="F:DNA-binding transcription factor activity, RNA polymerase II-specific"/>
    <property type="evidence" value="ECO:0007669"/>
    <property type="project" value="InterPro"/>
</dbReference>